<evidence type="ECO:0000313" key="7">
    <source>
        <dbReference type="EMBL" id="QRG06246.1"/>
    </source>
</evidence>
<evidence type="ECO:0000256" key="1">
    <source>
        <dbReference type="ARBA" id="ARBA00004141"/>
    </source>
</evidence>
<reference evidence="7 8" key="1">
    <citation type="submission" date="2020-10" db="EMBL/GenBank/DDBJ databases">
        <title>Degradation of 1,4-Dioxane by Xanthobacter sp. YN2, via a Novel Group-2 Soluble Di-Iron Monooxygenase.</title>
        <authorList>
            <person name="Ma F."/>
            <person name="Wang Y."/>
            <person name="Yang J."/>
            <person name="Guo H."/>
            <person name="Su D."/>
            <person name="Yu L."/>
        </authorList>
    </citation>
    <scope>NUCLEOTIDE SEQUENCE [LARGE SCALE GENOMIC DNA]</scope>
    <source>
        <strain evidence="7 8">YN2</strain>
    </source>
</reference>
<keyword evidence="8" id="KW-1185">Reference proteome</keyword>
<feature type="transmembrane region" description="Helical" evidence="5">
    <location>
        <begin position="392"/>
        <end position="415"/>
    </location>
</feature>
<feature type="transmembrane region" description="Helical" evidence="5">
    <location>
        <begin position="69"/>
        <end position="91"/>
    </location>
</feature>
<accession>A0A974PMW0</accession>
<dbReference type="PANTHER" id="PTHR23508">
    <property type="entry name" value="CARBOXYLIC ACID TRANSPORTER PROTEIN HOMOLOG"/>
    <property type="match status" value="1"/>
</dbReference>
<dbReference type="PROSITE" id="PS00216">
    <property type="entry name" value="SUGAR_TRANSPORT_1"/>
    <property type="match status" value="1"/>
</dbReference>
<dbReference type="GO" id="GO:0046943">
    <property type="term" value="F:carboxylic acid transmembrane transporter activity"/>
    <property type="evidence" value="ECO:0007669"/>
    <property type="project" value="TreeGrafter"/>
</dbReference>
<dbReference type="InterPro" id="IPR020846">
    <property type="entry name" value="MFS_dom"/>
</dbReference>
<dbReference type="Pfam" id="PF00083">
    <property type="entry name" value="Sugar_tr"/>
    <property type="match status" value="1"/>
</dbReference>
<proteinExistence type="predicted"/>
<dbReference type="InterPro" id="IPR005828">
    <property type="entry name" value="MFS_sugar_transport-like"/>
</dbReference>
<dbReference type="RefSeq" id="WP_203193156.1">
    <property type="nucleotide sequence ID" value="NZ_CP063362.1"/>
</dbReference>
<feature type="transmembrane region" description="Helical" evidence="5">
    <location>
        <begin position="263"/>
        <end position="281"/>
    </location>
</feature>
<feature type="domain" description="Major facilitator superfamily (MFS) profile" evidence="6">
    <location>
        <begin position="31"/>
        <end position="447"/>
    </location>
</feature>
<evidence type="ECO:0000256" key="2">
    <source>
        <dbReference type="ARBA" id="ARBA00022692"/>
    </source>
</evidence>
<keyword evidence="2 5" id="KW-0812">Transmembrane</keyword>
<dbReference type="EMBL" id="CP063362">
    <property type="protein sequence ID" value="QRG06246.1"/>
    <property type="molecule type" value="Genomic_DNA"/>
</dbReference>
<organism evidence="7 8">
    <name type="scientific">Xanthobacter dioxanivorans</name>
    <dbReference type="NCBI Taxonomy" id="2528964"/>
    <lineage>
        <taxon>Bacteria</taxon>
        <taxon>Pseudomonadati</taxon>
        <taxon>Pseudomonadota</taxon>
        <taxon>Alphaproteobacteria</taxon>
        <taxon>Hyphomicrobiales</taxon>
        <taxon>Xanthobacteraceae</taxon>
        <taxon>Xanthobacter</taxon>
    </lineage>
</organism>
<feature type="transmembrane region" description="Helical" evidence="5">
    <location>
        <begin position="301"/>
        <end position="321"/>
    </location>
</feature>
<feature type="transmembrane region" description="Helical" evidence="5">
    <location>
        <begin position="333"/>
        <end position="352"/>
    </location>
</feature>
<evidence type="ECO:0000313" key="8">
    <source>
        <dbReference type="Proteomes" id="UP000596427"/>
    </source>
</evidence>
<dbReference type="Gene3D" id="1.20.1250.20">
    <property type="entry name" value="MFS general substrate transporter like domains"/>
    <property type="match status" value="1"/>
</dbReference>
<dbReference type="InterPro" id="IPR036259">
    <property type="entry name" value="MFS_trans_sf"/>
</dbReference>
<feature type="transmembrane region" description="Helical" evidence="5">
    <location>
        <begin position="103"/>
        <end position="122"/>
    </location>
</feature>
<name>A0A974PMW0_9HYPH</name>
<evidence type="ECO:0000259" key="6">
    <source>
        <dbReference type="PROSITE" id="PS50850"/>
    </source>
</evidence>
<evidence type="ECO:0000256" key="3">
    <source>
        <dbReference type="ARBA" id="ARBA00022989"/>
    </source>
</evidence>
<feature type="transmembrane region" description="Helical" evidence="5">
    <location>
        <begin position="421"/>
        <end position="442"/>
    </location>
</feature>
<dbReference type="Proteomes" id="UP000596427">
    <property type="component" value="Chromosome"/>
</dbReference>
<feature type="transmembrane region" description="Helical" evidence="5">
    <location>
        <begin position="358"/>
        <end position="380"/>
    </location>
</feature>
<evidence type="ECO:0000256" key="5">
    <source>
        <dbReference type="SAM" id="Phobius"/>
    </source>
</evidence>
<dbReference type="KEGG" id="xdi:EZH22_25295"/>
<dbReference type="PANTHER" id="PTHR23508:SF10">
    <property type="entry name" value="CARBOXYLIC ACID TRANSPORTER PROTEIN HOMOLOG"/>
    <property type="match status" value="1"/>
</dbReference>
<gene>
    <name evidence="7" type="ORF">EZH22_25295</name>
</gene>
<dbReference type="GO" id="GO:0005886">
    <property type="term" value="C:plasma membrane"/>
    <property type="evidence" value="ECO:0007669"/>
    <property type="project" value="TreeGrafter"/>
</dbReference>
<sequence length="452" mass="48804">MHDISSASHDSGSRAPEVVWYKAISRKQWSALLASNLGWVFDGFESFALVLTAASALRQLLPAADHASIPFYVGAIIGINLLGWGVGGIMGGVMADYLGRKRTMILAILGYSLLTGLSAFSFDWWSFALMRFFVGIAVGSEWATGSSMIAELWPDRARGKAAGLMQCGLGIGFFLASLVWLFMQTLGPDAWRYIYLVGVLPALLTLWIRRSIPESEKWEQSAKRRKEAAALKRTGATLTEDQVGLTTFTLVDLFSDKSLRGRTIIVFIMSLSTTFGFWGISTWVPPFIAASATAQGLNGGAWASYAGMAYTTGSVLGYIALGFAADAWGRKPVTLIYFTCALALTPVLFFTTRDPATLLLLASLNAFFSNGLFTWMPIWLPELYPTRVRATALAFAFNGPRFFAFVGPLVGGSLVVSSGGFGQAAMAVALIYVLGILATPLLPETRGKPLPE</sequence>
<evidence type="ECO:0000256" key="4">
    <source>
        <dbReference type="ARBA" id="ARBA00023136"/>
    </source>
</evidence>
<dbReference type="AlphaFoldDB" id="A0A974PMW0"/>
<dbReference type="InterPro" id="IPR005829">
    <property type="entry name" value="Sugar_transporter_CS"/>
</dbReference>
<feature type="transmembrane region" description="Helical" evidence="5">
    <location>
        <begin position="190"/>
        <end position="208"/>
    </location>
</feature>
<comment type="subcellular location">
    <subcellularLocation>
        <location evidence="1">Membrane</location>
        <topology evidence="1">Multi-pass membrane protein</topology>
    </subcellularLocation>
</comment>
<feature type="transmembrane region" description="Helical" evidence="5">
    <location>
        <begin position="31"/>
        <end position="57"/>
    </location>
</feature>
<dbReference type="PROSITE" id="PS50850">
    <property type="entry name" value="MFS"/>
    <property type="match status" value="1"/>
</dbReference>
<keyword evidence="3 5" id="KW-1133">Transmembrane helix</keyword>
<dbReference type="SUPFAM" id="SSF103473">
    <property type="entry name" value="MFS general substrate transporter"/>
    <property type="match status" value="1"/>
</dbReference>
<feature type="transmembrane region" description="Helical" evidence="5">
    <location>
        <begin position="162"/>
        <end position="184"/>
    </location>
</feature>
<protein>
    <submittedName>
        <fullName evidence="7">MFS transporter</fullName>
    </submittedName>
</protein>
<keyword evidence="4 5" id="KW-0472">Membrane</keyword>